<accession>A0A0R3MU70</accession>
<evidence type="ECO:0000313" key="3">
    <source>
        <dbReference type="Proteomes" id="UP000052023"/>
    </source>
</evidence>
<feature type="domain" description="Integrase DNA-binding" evidence="1">
    <location>
        <begin position="16"/>
        <end position="73"/>
    </location>
</feature>
<dbReference type="Proteomes" id="UP000052023">
    <property type="component" value="Unassembled WGS sequence"/>
</dbReference>
<sequence>MPHADDQGVPFPAVNVNATKATYVLKYRVFGRQRFVTIGPHGAPWTPELARKEAKRLLGLVANGKDPVDEKAKARLQAADPLRQSRINISGTLNKG</sequence>
<reference evidence="2 3" key="1">
    <citation type="submission" date="2014-03" db="EMBL/GenBank/DDBJ databases">
        <title>Bradyrhizobium valentinum sp. nov., isolated from effective nodules of Lupinus mariae-josephae, a lupine endemic of basic-lime soils in Eastern Spain.</title>
        <authorList>
            <person name="Duran D."/>
            <person name="Rey L."/>
            <person name="Navarro A."/>
            <person name="Busquets A."/>
            <person name="Imperial J."/>
            <person name="Ruiz-Argueso T."/>
        </authorList>
    </citation>
    <scope>NUCLEOTIDE SEQUENCE [LARGE SCALE GENOMIC DNA]</scope>
    <source>
        <strain evidence="2 3">Ro19</strain>
    </source>
</reference>
<keyword evidence="3" id="KW-1185">Reference proteome</keyword>
<dbReference type="Pfam" id="PF13356">
    <property type="entry name" value="Arm-DNA-bind_3"/>
    <property type="match status" value="1"/>
</dbReference>
<dbReference type="InterPro" id="IPR025166">
    <property type="entry name" value="Integrase_DNA_bind_dom"/>
</dbReference>
<dbReference type="EMBL" id="LLYA01000176">
    <property type="protein sequence ID" value="KRR20790.1"/>
    <property type="molecule type" value="Genomic_DNA"/>
</dbReference>
<name>A0A0R3MU70_9BRAD</name>
<proteinExistence type="predicted"/>
<dbReference type="InterPro" id="IPR038488">
    <property type="entry name" value="Integrase_DNA-bd_sf"/>
</dbReference>
<comment type="caution">
    <text evidence="2">The sequence shown here is derived from an EMBL/GenBank/DDBJ whole genome shotgun (WGS) entry which is preliminary data.</text>
</comment>
<organism evidence="2 3">
    <name type="scientific">Bradyrhizobium retamae</name>
    <dbReference type="NCBI Taxonomy" id="1300035"/>
    <lineage>
        <taxon>Bacteria</taxon>
        <taxon>Pseudomonadati</taxon>
        <taxon>Pseudomonadota</taxon>
        <taxon>Alphaproteobacteria</taxon>
        <taxon>Hyphomicrobiales</taxon>
        <taxon>Nitrobacteraceae</taxon>
        <taxon>Bradyrhizobium</taxon>
    </lineage>
</organism>
<dbReference type="AlphaFoldDB" id="A0A0R3MU70"/>
<protein>
    <recommendedName>
        <fullName evidence="1">Integrase DNA-binding domain-containing protein</fullName>
    </recommendedName>
</protein>
<evidence type="ECO:0000313" key="2">
    <source>
        <dbReference type="EMBL" id="KRR20790.1"/>
    </source>
</evidence>
<evidence type="ECO:0000259" key="1">
    <source>
        <dbReference type="Pfam" id="PF13356"/>
    </source>
</evidence>
<dbReference type="Gene3D" id="3.30.160.390">
    <property type="entry name" value="Integrase, DNA-binding domain"/>
    <property type="match status" value="1"/>
</dbReference>
<gene>
    <name evidence="2" type="ORF">CQ13_32165</name>
</gene>